<dbReference type="FunFam" id="2.30.140.10:FF:000001">
    <property type="entry name" value="SPE3p Spermidine synthase"/>
    <property type="match status" value="1"/>
</dbReference>
<organism evidence="15 16">
    <name type="scientific">Auxenochlorella protothecoides</name>
    <name type="common">Green microalga</name>
    <name type="synonym">Chlorella protothecoides</name>
    <dbReference type="NCBI Taxonomy" id="3075"/>
    <lineage>
        <taxon>Eukaryota</taxon>
        <taxon>Viridiplantae</taxon>
        <taxon>Chlorophyta</taxon>
        <taxon>core chlorophytes</taxon>
        <taxon>Trebouxiophyceae</taxon>
        <taxon>Chlorellales</taxon>
        <taxon>Chlorellaceae</taxon>
        <taxon>Auxenochlorella</taxon>
    </lineage>
</organism>
<comment type="pathway">
    <text evidence="9">Alkaloid biosynthesis; nicotine biosynthesis.</text>
</comment>
<dbReference type="InterPro" id="IPR037163">
    <property type="entry name" value="Spermidine_synt_N_sf"/>
</dbReference>
<reference evidence="16" key="1">
    <citation type="journal article" date="2018" name="Algal Res.">
        <title>Characterization of plant carbon substrate utilization by Auxenochlorella protothecoides.</title>
        <authorList>
            <person name="Vogler B.W."/>
            <person name="Starkenburg S.R."/>
            <person name="Sudasinghe N."/>
            <person name="Schambach J.Y."/>
            <person name="Rollin J.A."/>
            <person name="Pattathil S."/>
            <person name="Barry A.N."/>
        </authorList>
    </citation>
    <scope>NUCLEOTIDE SEQUENCE [LARGE SCALE GENOMIC DNA]</scope>
    <source>
        <strain evidence="16">UTEX 25</strain>
    </source>
</reference>
<evidence type="ECO:0000256" key="7">
    <source>
        <dbReference type="ARBA" id="ARBA00022723"/>
    </source>
</evidence>
<dbReference type="HAMAP" id="MF_00198">
    <property type="entry name" value="Spermidine_synth"/>
    <property type="match status" value="1"/>
</dbReference>
<keyword evidence="8 11" id="KW-0460">Magnesium</keyword>
<evidence type="ECO:0000313" key="16">
    <source>
        <dbReference type="Proteomes" id="UP000279271"/>
    </source>
</evidence>
<comment type="cofactor">
    <cofactor evidence="11">
        <name>Mg(2+)</name>
        <dbReference type="ChEBI" id="CHEBI:18420"/>
    </cofactor>
</comment>
<feature type="binding site" evidence="11">
    <location>
        <position position="94"/>
    </location>
    <ligand>
        <name>Mg(2+)</name>
        <dbReference type="ChEBI" id="CHEBI:18420"/>
        <label>1</label>
        <note>catalytic</note>
    </ligand>
</feature>
<proteinExistence type="inferred from homology"/>
<evidence type="ECO:0000256" key="4">
    <source>
        <dbReference type="ARBA" id="ARBA00012455"/>
    </source>
</evidence>
<evidence type="ECO:0000256" key="6">
    <source>
        <dbReference type="ARBA" id="ARBA00022679"/>
    </source>
</evidence>
<accession>A0A3M7KWT4</accession>
<dbReference type="Proteomes" id="UP000279271">
    <property type="component" value="Unassembled WGS sequence"/>
</dbReference>
<dbReference type="InterPro" id="IPR001045">
    <property type="entry name" value="Spermi_synthase"/>
</dbReference>
<dbReference type="InterPro" id="IPR030373">
    <property type="entry name" value="PABS_CS"/>
</dbReference>
<evidence type="ECO:0000259" key="14">
    <source>
        <dbReference type="PROSITE" id="PS51006"/>
    </source>
</evidence>
<dbReference type="EMBL" id="QOKY01000180">
    <property type="protein sequence ID" value="RMZ54324.1"/>
    <property type="molecule type" value="Genomic_DNA"/>
</dbReference>
<dbReference type="EC" id="2.5.1.16" evidence="4"/>
<evidence type="ECO:0000256" key="8">
    <source>
        <dbReference type="ARBA" id="ARBA00022842"/>
    </source>
</evidence>
<dbReference type="PROSITE" id="PS01330">
    <property type="entry name" value="PABS_1"/>
    <property type="match status" value="1"/>
</dbReference>
<keyword evidence="12" id="KW-0620">Polyamine biosynthesis</keyword>
<evidence type="ECO:0000256" key="1">
    <source>
        <dbReference type="ARBA" id="ARBA00005123"/>
    </source>
</evidence>
<keyword evidence="6 12" id="KW-0808">Transferase</keyword>
<feature type="binding site" evidence="11">
    <location>
        <position position="74"/>
    </location>
    <ligand>
        <name>Mg(2+)</name>
        <dbReference type="ChEBI" id="CHEBI:18420"/>
        <label>1</label>
        <note>catalytic</note>
    </ligand>
</feature>
<evidence type="ECO:0000256" key="11">
    <source>
        <dbReference type="PIRSR" id="PIRSR600760-2"/>
    </source>
</evidence>
<sequence length="551" mass="59252">MTPAIGTQDLEPFVALANRLADSAGAVSSRYFRTPVAVDVKADASPVTIADREAEGAMRDLLSTHAPTHGVFGEEFGHASGSDPDWTWVLDPIDGTKSFITGRPLFGTLIALTHRGVPVLGVLDQPILRERWVGVLGAETSLNGLPIHTRPCASVGDAYLFATTPHMFSGPNAEAFARVRDASRIPQYGCDCYAYGLVARGLADVVVEADLKPYDFLALVPILEGAGGVMTDWMGEALRLDPETITEAHEGLRDDGWYTELSSLWPGQGLSLKVDEVLYQGRSEFQDIAVFKTGAFGKVLVLDGAIQCTERDEFSYQEMIAHLPLCALARPAKKVLVVGGGDGGVLRELSRHSSLEAIHMAEIDGGVVEAAKIHFPGMAIGFSDPRVSLHICDGIKFVQDAEENTYDAIIVDSSDPVGPAEVLFQQPFFEAMHRALKPGGVVCTQGESLWYHLDIIKGLAAMCHTVFVGGTVQYAFTTIPTYPSGQIGFMICSKADPETQAQLDPRTPKRSVDGADSAALGPLKYYSPEVHSAAFVLPAFAKRELQASLSF</sequence>
<dbReference type="GO" id="GO:0009753">
    <property type="term" value="P:response to jasmonic acid"/>
    <property type="evidence" value="ECO:0007669"/>
    <property type="project" value="UniProtKB-ARBA"/>
</dbReference>
<dbReference type="FunFam" id="3.40.50.150:FF:000013">
    <property type="entry name" value="Spermidine synthase"/>
    <property type="match status" value="1"/>
</dbReference>
<protein>
    <recommendedName>
        <fullName evidence="4">spermidine synthase</fullName>
        <ecNumber evidence="4">2.5.1.16</ecNumber>
    </recommendedName>
</protein>
<dbReference type="GO" id="GO:0005829">
    <property type="term" value="C:cytosol"/>
    <property type="evidence" value="ECO:0007669"/>
    <property type="project" value="TreeGrafter"/>
</dbReference>
<dbReference type="Pfam" id="PF01564">
    <property type="entry name" value="Spermine_synth"/>
    <property type="match status" value="1"/>
</dbReference>
<dbReference type="InterPro" id="IPR030374">
    <property type="entry name" value="PABS"/>
</dbReference>
<dbReference type="PROSITE" id="PS00629">
    <property type="entry name" value="IMP_1"/>
    <property type="match status" value="1"/>
</dbReference>
<comment type="caution">
    <text evidence="15">The sequence shown here is derived from an EMBL/GenBank/DDBJ whole genome shotgun (WGS) entry which is preliminary data.</text>
</comment>
<feature type="binding site" evidence="11">
    <location>
        <position position="93"/>
    </location>
    <ligand>
        <name>Mg(2+)</name>
        <dbReference type="ChEBI" id="CHEBI:18420"/>
        <label>2</label>
    </ligand>
</feature>
<comment type="similarity">
    <text evidence="2 13">Belongs to the spermidine/spermine synthase family.</text>
</comment>
<dbReference type="PROSITE" id="PS51006">
    <property type="entry name" value="PABS_2"/>
    <property type="match status" value="1"/>
</dbReference>
<evidence type="ECO:0000256" key="5">
    <source>
        <dbReference type="ARBA" id="ARBA00022589"/>
    </source>
</evidence>
<gene>
    <name evidence="15" type="ORF">APUTEX25_001482</name>
</gene>
<dbReference type="GO" id="GO:0046872">
    <property type="term" value="F:metal ion binding"/>
    <property type="evidence" value="ECO:0007669"/>
    <property type="project" value="UniProtKB-KW"/>
</dbReference>
<comment type="pathway">
    <text evidence="1">Amine and polyamine biosynthesis; spermidine biosynthesis; spermidine from putrescine: step 1/1.</text>
</comment>
<dbReference type="Gene3D" id="3.40.190.80">
    <property type="match status" value="1"/>
</dbReference>
<evidence type="ECO:0000256" key="12">
    <source>
        <dbReference type="PROSITE-ProRule" id="PRU00354"/>
    </source>
</evidence>
<comment type="catalytic activity">
    <reaction evidence="10">
        <text>S-adenosyl 3-(methylsulfanyl)propylamine + putrescine = S-methyl-5'-thioadenosine + spermidine + H(+)</text>
        <dbReference type="Rhea" id="RHEA:12721"/>
        <dbReference type="ChEBI" id="CHEBI:15378"/>
        <dbReference type="ChEBI" id="CHEBI:17509"/>
        <dbReference type="ChEBI" id="CHEBI:57443"/>
        <dbReference type="ChEBI" id="CHEBI:57834"/>
        <dbReference type="ChEBI" id="CHEBI:326268"/>
        <dbReference type="EC" id="2.5.1.16"/>
    </reaction>
</comment>
<dbReference type="GO" id="GO:0009820">
    <property type="term" value="P:alkaloid metabolic process"/>
    <property type="evidence" value="ECO:0007669"/>
    <property type="project" value="UniProtKB-KW"/>
</dbReference>
<evidence type="ECO:0000256" key="2">
    <source>
        <dbReference type="ARBA" id="ARBA00007867"/>
    </source>
</evidence>
<dbReference type="PRINTS" id="PR00377">
    <property type="entry name" value="IMPHPHTASES"/>
</dbReference>
<dbReference type="InterPro" id="IPR020583">
    <property type="entry name" value="Inositol_monoP_metal-BS"/>
</dbReference>
<dbReference type="Pfam" id="PF00459">
    <property type="entry name" value="Inositol_P"/>
    <property type="match status" value="1"/>
</dbReference>
<dbReference type="AlphaFoldDB" id="A0A3M7KWT4"/>
<comment type="similarity">
    <text evidence="3">Belongs to the inositol monophosphatase superfamily.</text>
</comment>
<dbReference type="InterPro" id="IPR000760">
    <property type="entry name" value="Inositol_monophosphatase-like"/>
</dbReference>
<feature type="binding site" evidence="11">
    <location>
        <position position="91"/>
    </location>
    <ligand>
        <name>Mg(2+)</name>
        <dbReference type="ChEBI" id="CHEBI:18420"/>
        <label>1</label>
        <note>catalytic</note>
    </ligand>
</feature>
<name>A0A3M7KWT4_AUXPR</name>
<dbReference type="NCBIfam" id="TIGR00417">
    <property type="entry name" value="speE"/>
    <property type="match status" value="1"/>
</dbReference>
<evidence type="ECO:0000256" key="13">
    <source>
        <dbReference type="RuleBase" id="RU003836"/>
    </source>
</evidence>
<dbReference type="InterPro" id="IPR035246">
    <property type="entry name" value="Spermidine_synt_N"/>
</dbReference>
<dbReference type="InterPro" id="IPR029063">
    <property type="entry name" value="SAM-dependent_MTases_sf"/>
</dbReference>
<feature type="binding site" evidence="11">
    <location>
        <position position="215"/>
    </location>
    <ligand>
        <name>Mg(2+)</name>
        <dbReference type="ChEBI" id="CHEBI:18420"/>
        <label>1</label>
        <note>catalytic</note>
    </ligand>
</feature>
<dbReference type="NCBIfam" id="NF002010">
    <property type="entry name" value="PRK00811.1"/>
    <property type="match status" value="1"/>
</dbReference>
<dbReference type="PANTHER" id="PTHR11558:SF11">
    <property type="entry name" value="SPERMIDINE SYNTHASE"/>
    <property type="match status" value="1"/>
</dbReference>
<dbReference type="Pfam" id="PF17284">
    <property type="entry name" value="Spermine_synt_N"/>
    <property type="match status" value="1"/>
</dbReference>
<keyword evidence="5" id="KW-0017">Alkaloid metabolism</keyword>
<feature type="active site" description="Proton acceptor" evidence="12">
    <location>
        <position position="412"/>
    </location>
</feature>
<dbReference type="Gene3D" id="2.30.140.10">
    <property type="entry name" value="Spermidine synthase, tetramerisation domain"/>
    <property type="match status" value="1"/>
</dbReference>
<dbReference type="SUPFAM" id="SSF56655">
    <property type="entry name" value="Carbohydrate phosphatase"/>
    <property type="match status" value="1"/>
</dbReference>
<evidence type="ECO:0000256" key="3">
    <source>
        <dbReference type="ARBA" id="ARBA00009759"/>
    </source>
</evidence>
<dbReference type="CDD" id="cd02440">
    <property type="entry name" value="AdoMet_MTases"/>
    <property type="match status" value="1"/>
</dbReference>
<dbReference type="Gene3D" id="3.30.540.10">
    <property type="entry name" value="Fructose-1,6-Bisphosphatase, subunit A, domain 1"/>
    <property type="match status" value="1"/>
</dbReference>
<evidence type="ECO:0000313" key="15">
    <source>
        <dbReference type="EMBL" id="RMZ54324.1"/>
    </source>
</evidence>
<dbReference type="GO" id="GO:0004766">
    <property type="term" value="F:spermidine synthase activity"/>
    <property type="evidence" value="ECO:0007669"/>
    <property type="project" value="UniProtKB-EC"/>
</dbReference>
<dbReference type="PANTHER" id="PTHR11558">
    <property type="entry name" value="SPERMIDINE/SPERMINE SYNTHASE"/>
    <property type="match status" value="1"/>
</dbReference>
<feature type="domain" description="PABS" evidence="14">
    <location>
        <begin position="255"/>
        <end position="494"/>
    </location>
</feature>
<dbReference type="GO" id="GO:0008295">
    <property type="term" value="P:spermidine biosynthetic process"/>
    <property type="evidence" value="ECO:0007669"/>
    <property type="project" value="TreeGrafter"/>
</dbReference>
<evidence type="ECO:0000256" key="9">
    <source>
        <dbReference type="ARBA" id="ARBA00034114"/>
    </source>
</evidence>
<evidence type="ECO:0000256" key="10">
    <source>
        <dbReference type="ARBA" id="ARBA00049307"/>
    </source>
</evidence>
<keyword evidence="7 11" id="KW-0479">Metal-binding</keyword>
<dbReference type="Gene3D" id="3.40.50.150">
    <property type="entry name" value="Vaccinia Virus protein VP39"/>
    <property type="match status" value="1"/>
</dbReference>
<dbReference type="CDD" id="cd01641">
    <property type="entry name" value="Bacterial_IMPase_like_1"/>
    <property type="match status" value="1"/>
</dbReference>
<dbReference type="SUPFAM" id="SSF53335">
    <property type="entry name" value="S-adenosyl-L-methionine-dependent methyltransferases"/>
    <property type="match status" value="1"/>
</dbReference>